<proteinExistence type="predicted"/>
<protein>
    <submittedName>
        <fullName evidence="1">Uncharacterized protein</fullName>
    </submittedName>
</protein>
<evidence type="ECO:0000313" key="1">
    <source>
        <dbReference type="EMBL" id="GFY25342.1"/>
    </source>
</evidence>
<keyword evidence="2" id="KW-1185">Reference proteome</keyword>
<dbReference type="AlphaFoldDB" id="A0A8X6VZB2"/>
<dbReference type="Proteomes" id="UP000887159">
    <property type="component" value="Unassembled WGS sequence"/>
</dbReference>
<organism evidence="1 2">
    <name type="scientific">Trichonephila clavipes</name>
    <name type="common">Golden silk orbweaver</name>
    <name type="synonym">Nephila clavipes</name>
    <dbReference type="NCBI Taxonomy" id="2585209"/>
    <lineage>
        <taxon>Eukaryota</taxon>
        <taxon>Metazoa</taxon>
        <taxon>Ecdysozoa</taxon>
        <taxon>Arthropoda</taxon>
        <taxon>Chelicerata</taxon>
        <taxon>Arachnida</taxon>
        <taxon>Araneae</taxon>
        <taxon>Araneomorphae</taxon>
        <taxon>Entelegynae</taxon>
        <taxon>Araneoidea</taxon>
        <taxon>Nephilidae</taxon>
        <taxon>Trichonephila</taxon>
    </lineage>
</organism>
<sequence length="154" mass="17204">MGDSGILKYGRRDREICRLSEHNYSSVAPLYGDCFFNREWNLLAGQRPMQKSRIGHFSSGGLEVAWPLPKSKVTGLIPTGVDKFSGCESSRHKDMDVCKCIVPARHECTLNSRRAASPPVRLVEGEDKLEASDSPLECSPSKLGRNRTKSYFQL</sequence>
<comment type="caution">
    <text evidence="1">The sequence shown here is derived from an EMBL/GenBank/DDBJ whole genome shotgun (WGS) entry which is preliminary data.</text>
</comment>
<gene>
    <name evidence="1" type="ORF">TNCV_2484621</name>
</gene>
<name>A0A8X6VZB2_TRICX</name>
<evidence type="ECO:0000313" key="2">
    <source>
        <dbReference type="Proteomes" id="UP000887159"/>
    </source>
</evidence>
<accession>A0A8X6VZB2</accession>
<reference evidence="1" key="1">
    <citation type="submission" date="2020-08" db="EMBL/GenBank/DDBJ databases">
        <title>Multicomponent nature underlies the extraordinary mechanical properties of spider dragline silk.</title>
        <authorList>
            <person name="Kono N."/>
            <person name="Nakamura H."/>
            <person name="Mori M."/>
            <person name="Yoshida Y."/>
            <person name="Ohtoshi R."/>
            <person name="Malay A.D."/>
            <person name="Moran D.A.P."/>
            <person name="Tomita M."/>
            <person name="Numata K."/>
            <person name="Arakawa K."/>
        </authorList>
    </citation>
    <scope>NUCLEOTIDE SEQUENCE</scope>
</reference>
<dbReference type="EMBL" id="BMAU01021371">
    <property type="protein sequence ID" value="GFY25342.1"/>
    <property type="molecule type" value="Genomic_DNA"/>
</dbReference>